<dbReference type="EMBL" id="BMAV01010899">
    <property type="protein sequence ID" value="GFY56333.1"/>
    <property type="molecule type" value="Genomic_DNA"/>
</dbReference>
<dbReference type="Proteomes" id="UP000886998">
    <property type="component" value="Unassembled WGS sequence"/>
</dbReference>
<accession>A0A8X6XLS8</accession>
<comment type="caution">
    <text evidence="1">The sequence shown here is derived from an EMBL/GenBank/DDBJ whole genome shotgun (WGS) entry which is preliminary data.</text>
</comment>
<sequence length="92" mass="10699">MLGRNLGSSVADRVAQSPQIHRVPLIIPQELIRFSLNDLEYQSSTTNTLGNERHPWRYWITPTRPLSLAATLSIFPNDERQLKKDKNKRHHK</sequence>
<evidence type="ECO:0000313" key="1">
    <source>
        <dbReference type="EMBL" id="GFY56333.1"/>
    </source>
</evidence>
<gene>
    <name evidence="1" type="ORF">TNIN_115131</name>
</gene>
<evidence type="ECO:0000313" key="2">
    <source>
        <dbReference type="Proteomes" id="UP000886998"/>
    </source>
</evidence>
<name>A0A8X6XLS8_9ARAC</name>
<proteinExistence type="predicted"/>
<reference evidence="1" key="1">
    <citation type="submission" date="2020-08" db="EMBL/GenBank/DDBJ databases">
        <title>Multicomponent nature underlies the extraordinary mechanical properties of spider dragline silk.</title>
        <authorList>
            <person name="Kono N."/>
            <person name="Nakamura H."/>
            <person name="Mori M."/>
            <person name="Yoshida Y."/>
            <person name="Ohtoshi R."/>
            <person name="Malay A.D."/>
            <person name="Moran D.A.P."/>
            <person name="Tomita M."/>
            <person name="Numata K."/>
            <person name="Arakawa K."/>
        </authorList>
    </citation>
    <scope>NUCLEOTIDE SEQUENCE</scope>
</reference>
<organism evidence="1 2">
    <name type="scientific">Trichonephila inaurata madagascariensis</name>
    <dbReference type="NCBI Taxonomy" id="2747483"/>
    <lineage>
        <taxon>Eukaryota</taxon>
        <taxon>Metazoa</taxon>
        <taxon>Ecdysozoa</taxon>
        <taxon>Arthropoda</taxon>
        <taxon>Chelicerata</taxon>
        <taxon>Arachnida</taxon>
        <taxon>Araneae</taxon>
        <taxon>Araneomorphae</taxon>
        <taxon>Entelegynae</taxon>
        <taxon>Araneoidea</taxon>
        <taxon>Nephilidae</taxon>
        <taxon>Trichonephila</taxon>
        <taxon>Trichonephila inaurata</taxon>
    </lineage>
</organism>
<protein>
    <submittedName>
        <fullName evidence="1">Uncharacterized protein</fullName>
    </submittedName>
</protein>
<keyword evidence="2" id="KW-1185">Reference proteome</keyword>
<dbReference type="AlphaFoldDB" id="A0A8X6XLS8"/>